<feature type="domain" description="Potassium channel" evidence="14">
    <location>
        <begin position="279"/>
        <end position="347"/>
    </location>
</feature>
<evidence type="ECO:0000256" key="5">
    <source>
        <dbReference type="ARBA" id="ARBA00022692"/>
    </source>
</evidence>
<evidence type="ECO:0000256" key="4">
    <source>
        <dbReference type="ARBA" id="ARBA00022538"/>
    </source>
</evidence>
<protein>
    <submittedName>
        <fullName evidence="15">TWiK family of potassium channels protein 7</fullName>
    </submittedName>
</protein>
<feature type="transmembrane region" description="Helical" evidence="13">
    <location>
        <begin position="20"/>
        <end position="42"/>
    </location>
</feature>
<evidence type="ECO:0000256" key="13">
    <source>
        <dbReference type="SAM" id="Phobius"/>
    </source>
</evidence>
<dbReference type="Pfam" id="PF07885">
    <property type="entry name" value="Ion_trans_2"/>
    <property type="match status" value="2"/>
</dbReference>
<evidence type="ECO:0000259" key="14">
    <source>
        <dbReference type="Pfam" id="PF07885"/>
    </source>
</evidence>
<name>A0A0V0SKQ7_9BILA</name>
<keyword evidence="16" id="KW-1185">Reference proteome</keyword>
<dbReference type="GO" id="GO:0030322">
    <property type="term" value="P:stabilization of membrane potential"/>
    <property type="evidence" value="ECO:0007669"/>
    <property type="project" value="TreeGrafter"/>
</dbReference>
<sequence>MSLHQWLENIWSSKAKVILSHVGLILIFCTYVLAGSFIFYHLEQENEIKIREKSFADVLETRDRLFDAVWHGGLENPPSPQQLANLVDNLTNALLDAFDTRFVSAQHFSNSTKPDDVWTYSSSVFFTVTFLTTIGKYCTFLQIYTTQSKQKNNIKSRLNVVIKGKEVQGFGNPSPSTFRGRLFCVFYGLIGIPLALITIADSGKFLGEFMVHVYSACRGSILKRRRGKEQEQSAAVEQSTVGCVDVDDDERRHLLISELDKVGLREFADVPAGLVFGVFLSYTALGSLLLHHVERWDIVDAFYFTFVTMTTVGFGDLIPEQRSCYLLILLYILVGLALTTTLIDLVGVKYIIKVHYFGRAIQDASWTMVRIGGKLIRLDELVKNSSAIWQRRFGSVFKPEQGKKPTLGAFCPQDINRIRYIDFPMRAASKPFNCITDDMQRHWQITNL</sequence>
<evidence type="ECO:0000256" key="8">
    <source>
        <dbReference type="ARBA" id="ARBA00022989"/>
    </source>
</evidence>
<feature type="transmembrane region" description="Helical" evidence="13">
    <location>
        <begin position="182"/>
        <end position="200"/>
    </location>
</feature>
<reference evidence="15 16" key="1">
    <citation type="submission" date="2015-01" db="EMBL/GenBank/DDBJ databases">
        <title>Evolution of Trichinella species and genotypes.</title>
        <authorList>
            <person name="Korhonen P.K."/>
            <person name="Edoardo P."/>
            <person name="Giuseppe L.R."/>
            <person name="Gasser R.B."/>
        </authorList>
    </citation>
    <scope>NUCLEOTIDE SEQUENCE [LARGE SCALE GENOMIC DNA]</scope>
    <source>
        <strain evidence="15">ISS37</strain>
    </source>
</reference>
<keyword evidence="8 13" id="KW-1133">Transmembrane helix</keyword>
<evidence type="ECO:0000256" key="7">
    <source>
        <dbReference type="ARBA" id="ARBA00022958"/>
    </source>
</evidence>
<dbReference type="GO" id="GO:0005886">
    <property type="term" value="C:plasma membrane"/>
    <property type="evidence" value="ECO:0007669"/>
    <property type="project" value="TreeGrafter"/>
</dbReference>
<evidence type="ECO:0000256" key="11">
    <source>
        <dbReference type="ARBA" id="ARBA00023303"/>
    </source>
</evidence>
<dbReference type="Gene3D" id="1.10.287.70">
    <property type="match status" value="1"/>
</dbReference>
<feature type="transmembrane region" description="Helical" evidence="13">
    <location>
        <begin position="302"/>
        <end position="319"/>
    </location>
</feature>
<keyword evidence="9 12" id="KW-0406">Ion transport</keyword>
<comment type="similarity">
    <text evidence="2 12">Belongs to the two pore domain potassium channel (TC 1.A.1.8) family.</text>
</comment>
<proteinExistence type="inferred from homology"/>
<evidence type="ECO:0000256" key="2">
    <source>
        <dbReference type="ARBA" id="ARBA00006666"/>
    </source>
</evidence>
<dbReference type="OrthoDB" id="297496at2759"/>
<comment type="caution">
    <text evidence="15">The sequence shown here is derived from an EMBL/GenBank/DDBJ whole genome shotgun (WGS) entry which is preliminary data.</text>
</comment>
<evidence type="ECO:0000313" key="15">
    <source>
        <dbReference type="EMBL" id="KRX27228.1"/>
    </source>
</evidence>
<gene>
    <name evidence="15" type="primary">twk-7</name>
    <name evidence="15" type="ORF">T07_2171</name>
</gene>
<keyword evidence="6" id="KW-0631">Potassium channel</keyword>
<keyword evidence="3 12" id="KW-0813">Transport</keyword>
<keyword evidence="7" id="KW-0630">Potassium</keyword>
<comment type="subcellular location">
    <subcellularLocation>
        <location evidence="1">Membrane</location>
        <topology evidence="1">Multi-pass membrane protein</topology>
    </subcellularLocation>
</comment>
<evidence type="ECO:0000256" key="9">
    <source>
        <dbReference type="ARBA" id="ARBA00023065"/>
    </source>
</evidence>
<dbReference type="Proteomes" id="UP000054630">
    <property type="component" value="Unassembled WGS sequence"/>
</dbReference>
<evidence type="ECO:0000313" key="16">
    <source>
        <dbReference type="Proteomes" id="UP000054630"/>
    </source>
</evidence>
<feature type="transmembrane region" description="Helical" evidence="13">
    <location>
        <begin position="325"/>
        <end position="352"/>
    </location>
</feature>
<dbReference type="EMBL" id="JYDL01000004">
    <property type="protein sequence ID" value="KRX27228.1"/>
    <property type="molecule type" value="Genomic_DNA"/>
</dbReference>
<dbReference type="STRING" id="6336.A0A0V0SKQ7"/>
<evidence type="ECO:0000256" key="1">
    <source>
        <dbReference type="ARBA" id="ARBA00004141"/>
    </source>
</evidence>
<dbReference type="InterPro" id="IPR003092">
    <property type="entry name" value="2pore_dom_K_chnl_TASK"/>
</dbReference>
<feature type="transmembrane region" description="Helical" evidence="13">
    <location>
        <begin position="270"/>
        <end position="290"/>
    </location>
</feature>
<keyword evidence="5 12" id="KW-0812">Transmembrane</keyword>
<keyword evidence="4" id="KW-0633">Potassium transport</keyword>
<dbReference type="GO" id="GO:0022841">
    <property type="term" value="F:potassium ion leak channel activity"/>
    <property type="evidence" value="ECO:0007669"/>
    <property type="project" value="TreeGrafter"/>
</dbReference>
<dbReference type="GO" id="GO:0015271">
    <property type="term" value="F:outward rectifier potassium channel activity"/>
    <property type="evidence" value="ECO:0007669"/>
    <property type="project" value="TreeGrafter"/>
</dbReference>
<evidence type="ECO:0000256" key="3">
    <source>
        <dbReference type="ARBA" id="ARBA00022448"/>
    </source>
</evidence>
<evidence type="ECO:0000256" key="6">
    <source>
        <dbReference type="ARBA" id="ARBA00022826"/>
    </source>
</evidence>
<dbReference type="InterPro" id="IPR003280">
    <property type="entry name" value="2pore_dom_K_chnl"/>
</dbReference>
<dbReference type="AlphaFoldDB" id="A0A0V0SKQ7"/>
<evidence type="ECO:0000256" key="10">
    <source>
        <dbReference type="ARBA" id="ARBA00023136"/>
    </source>
</evidence>
<dbReference type="PRINTS" id="PR01095">
    <property type="entry name" value="TASKCHANNEL"/>
</dbReference>
<accession>A0A0V0SKQ7</accession>
<feature type="domain" description="Potassium channel" evidence="14">
    <location>
        <begin position="169"/>
        <end position="206"/>
    </location>
</feature>
<dbReference type="InterPro" id="IPR013099">
    <property type="entry name" value="K_chnl_dom"/>
</dbReference>
<keyword evidence="11 12" id="KW-0407">Ion channel</keyword>
<dbReference type="PRINTS" id="PR01333">
    <property type="entry name" value="2POREKCHANEL"/>
</dbReference>
<dbReference type="PANTHER" id="PTHR11003:SF333">
    <property type="entry name" value="TWIK FAMILY OF POTASSIUM CHANNELS PROTEIN 7"/>
    <property type="match status" value="1"/>
</dbReference>
<dbReference type="SUPFAM" id="SSF81324">
    <property type="entry name" value="Voltage-gated potassium channels"/>
    <property type="match status" value="2"/>
</dbReference>
<dbReference type="PANTHER" id="PTHR11003">
    <property type="entry name" value="POTASSIUM CHANNEL, SUBFAMILY K"/>
    <property type="match status" value="1"/>
</dbReference>
<evidence type="ECO:0000256" key="12">
    <source>
        <dbReference type="RuleBase" id="RU003857"/>
    </source>
</evidence>
<organism evidence="15 16">
    <name type="scientific">Trichinella nelsoni</name>
    <dbReference type="NCBI Taxonomy" id="6336"/>
    <lineage>
        <taxon>Eukaryota</taxon>
        <taxon>Metazoa</taxon>
        <taxon>Ecdysozoa</taxon>
        <taxon>Nematoda</taxon>
        <taxon>Enoplea</taxon>
        <taxon>Dorylaimia</taxon>
        <taxon>Trichinellida</taxon>
        <taxon>Trichinellidae</taxon>
        <taxon>Trichinella</taxon>
    </lineage>
</organism>
<keyword evidence="10 13" id="KW-0472">Membrane</keyword>